<accession>A0ABW8S156</accession>
<comment type="caution">
    <text evidence="1">The sequence shown here is derived from an EMBL/GenBank/DDBJ whole genome shotgun (WGS) entry which is preliminary data.</text>
</comment>
<dbReference type="Proteomes" id="UP001623600">
    <property type="component" value="Unassembled WGS sequence"/>
</dbReference>
<reference evidence="1 2" key="1">
    <citation type="submission" date="2024-11" db="EMBL/GenBank/DDBJ databases">
        <authorList>
            <person name="Heng Y.C."/>
            <person name="Lim A.C.H."/>
            <person name="Lee J.K.Y."/>
            <person name="Kittelmann S."/>
        </authorList>
    </citation>
    <scope>NUCLEOTIDE SEQUENCE [LARGE SCALE GENOMIC DNA]</scope>
    <source>
        <strain evidence="1 2">WILCCON 0112</strain>
    </source>
</reference>
<dbReference type="EMBL" id="JBJIAB010000005">
    <property type="protein sequence ID" value="MFL0164541.1"/>
    <property type="molecule type" value="Genomic_DNA"/>
</dbReference>
<sequence>MYLKNKELEKFLDYVLDKVEECYKKEVEMAMNDFLKETALKVPVQEQPEFVPLDSSGIIHSKNDPGIKCQSN</sequence>
<evidence type="ECO:0000313" key="2">
    <source>
        <dbReference type="Proteomes" id="UP001623600"/>
    </source>
</evidence>
<gene>
    <name evidence="1" type="ORF">ACJDTP_05580</name>
</gene>
<name>A0ABW8S156_9CLOT</name>
<organism evidence="1 2">
    <name type="scientific">Candidatus Clostridium helianthi</name>
    <dbReference type="NCBI Taxonomy" id="3381660"/>
    <lineage>
        <taxon>Bacteria</taxon>
        <taxon>Bacillati</taxon>
        <taxon>Bacillota</taxon>
        <taxon>Clostridia</taxon>
        <taxon>Eubacteriales</taxon>
        <taxon>Clostridiaceae</taxon>
        <taxon>Clostridium</taxon>
    </lineage>
</organism>
<evidence type="ECO:0000313" key="1">
    <source>
        <dbReference type="EMBL" id="MFL0164541.1"/>
    </source>
</evidence>
<dbReference type="RefSeq" id="WP_406760712.1">
    <property type="nucleotide sequence ID" value="NZ_JBJIAB010000005.1"/>
</dbReference>
<protein>
    <recommendedName>
        <fullName evidence="3">Transposase</fullName>
    </recommendedName>
</protein>
<proteinExistence type="predicted"/>
<keyword evidence="2" id="KW-1185">Reference proteome</keyword>
<evidence type="ECO:0008006" key="3">
    <source>
        <dbReference type="Google" id="ProtNLM"/>
    </source>
</evidence>